<dbReference type="AlphaFoldDB" id="G0UQ13"/>
<proteinExistence type="predicted"/>
<dbReference type="VEuPathDB" id="TriTrypDB:TcIL3000_7_2880"/>
<name>G0UQ13_TRYCI</name>
<dbReference type="EMBL" id="HE575320">
    <property type="protein sequence ID" value="CCC91474.1"/>
    <property type="molecule type" value="Genomic_DNA"/>
</dbReference>
<evidence type="ECO:0000313" key="2">
    <source>
        <dbReference type="EMBL" id="CCC91474.1"/>
    </source>
</evidence>
<reference evidence="2" key="1">
    <citation type="journal article" date="2012" name="Proc. Natl. Acad. Sci. U.S.A.">
        <title>Antigenic diversity is generated by distinct evolutionary mechanisms in African trypanosome species.</title>
        <authorList>
            <person name="Jackson A.P."/>
            <person name="Berry A."/>
            <person name="Aslett M."/>
            <person name="Allison H.C."/>
            <person name="Burton P."/>
            <person name="Vavrova-Anderson J."/>
            <person name="Brown R."/>
            <person name="Browne H."/>
            <person name="Corton N."/>
            <person name="Hauser H."/>
            <person name="Gamble J."/>
            <person name="Gilderthorp R."/>
            <person name="Marcello L."/>
            <person name="McQuillan J."/>
            <person name="Otto T.D."/>
            <person name="Quail M.A."/>
            <person name="Sanders M.J."/>
            <person name="van Tonder A."/>
            <person name="Ginger M.L."/>
            <person name="Field M.C."/>
            <person name="Barry J.D."/>
            <person name="Hertz-Fowler C."/>
            <person name="Berriman M."/>
        </authorList>
    </citation>
    <scope>NUCLEOTIDE SEQUENCE</scope>
    <source>
        <strain evidence="2">IL3000</strain>
    </source>
</reference>
<sequence length="354" mass="37841">MYDPAVPNNYREFKIAQWKRAREEEERSGSSRTQGNMILRIHSSPDPIDVTSSMQCDALGTSAPPPTAGDGPLGAVEVLPLHLSAEEMHQRRLRQSAALGIATAVRLERDELEVAHKVKVATGTDLKGRIGMKLEKLREVFASTTGTNGGFVGSGESGDSSRGNAPAGMPPSGGSAPLVFQRSKLAAGGYMVKEETSSHDNRKMSSGKPSSTILIRFIRDGPHPDIFEMETGTSVGNAAGGFGPACLAFLESIQSQCARYGVVRSVRPALLTEAQRTAVRARLVECSPTPADVEMRFGRELVRVLVRFDTVAGAFKALDALQQNCSNWSVCFFPTLLFDAGALGPAEGEMLCGT</sequence>
<evidence type="ECO:0000256" key="1">
    <source>
        <dbReference type="SAM" id="MobiDB-lite"/>
    </source>
</evidence>
<feature type="region of interest" description="Disordered" evidence="1">
    <location>
        <begin position="148"/>
        <end position="173"/>
    </location>
</feature>
<accession>G0UQ13</accession>
<organism evidence="2">
    <name type="scientific">Trypanosoma congolense (strain IL3000)</name>
    <dbReference type="NCBI Taxonomy" id="1068625"/>
    <lineage>
        <taxon>Eukaryota</taxon>
        <taxon>Discoba</taxon>
        <taxon>Euglenozoa</taxon>
        <taxon>Kinetoplastea</taxon>
        <taxon>Metakinetoplastina</taxon>
        <taxon>Trypanosomatida</taxon>
        <taxon>Trypanosomatidae</taxon>
        <taxon>Trypanosoma</taxon>
        <taxon>Nannomonas</taxon>
    </lineage>
</organism>
<gene>
    <name evidence="2" type="ORF">TCIL3000_7_2880</name>
</gene>
<feature type="compositionally biased region" description="Low complexity" evidence="1">
    <location>
        <begin position="163"/>
        <end position="173"/>
    </location>
</feature>
<protein>
    <submittedName>
        <fullName evidence="2">Uncharacterized protein</fullName>
    </submittedName>
</protein>